<dbReference type="AlphaFoldDB" id="A0A2S4VZD5"/>
<proteinExistence type="predicted"/>
<dbReference type="Proteomes" id="UP000238274">
    <property type="component" value="Unassembled WGS sequence"/>
</dbReference>
<dbReference type="EMBL" id="PKSM01000088">
    <property type="protein sequence ID" value="POW14883.1"/>
    <property type="molecule type" value="Genomic_DNA"/>
</dbReference>
<reference evidence="3" key="3">
    <citation type="journal article" date="2018" name="Mol. Plant Microbe Interact.">
        <title>Genome sequence resources for the wheat stripe rust pathogen (Puccinia striiformis f. sp. tritici) and the barley stripe rust pathogen (Puccinia striiformis f. sp. hordei).</title>
        <authorList>
            <person name="Xia C."/>
            <person name="Wang M."/>
            <person name="Yin C."/>
            <person name="Cornejo O.E."/>
            <person name="Hulbert S.H."/>
            <person name="Chen X."/>
        </authorList>
    </citation>
    <scope>NUCLEOTIDE SEQUENCE [LARGE SCALE GENOMIC DNA]</scope>
    <source>
        <strain evidence="3">93TX-2</strain>
    </source>
</reference>
<dbReference type="VEuPathDB" id="FungiDB:PSHT_07294"/>
<evidence type="ECO:0008006" key="4">
    <source>
        <dbReference type="Google" id="ProtNLM"/>
    </source>
</evidence>
<reference evidence="3" key="2">
    <citation type="journal article" date="2018" name="BMC Genomics">
        <title>Genomic insights into host adaptation between the wheat stripe rust pathogen (Puccinia striiformis f. sp. tritici) and the barley stripe rust pathogen (Puccinia striiformis f. sp. hordei).</title>
        <authorList>
            <person name="Xia C."/>
            <person name="Wang M."/>
            <person name="Yin C."/>
            <person name="Cornejo O.E."/>
            <person name="Hulbert S.H."/>
            <person name="Chen X."/>
        </authorList>
    </citation>
    <scope>NUCLEOTIDE SEQUENCE [LARGE SCALE GENOMIC DNA]</scope>
    <source>
        <strain evidence="3">93TX-2</strain>
    </source>
</reference>
<name>A0A2S4VZD5_9BASI</name>
<evidence type="ECO:0000313" key="2">
    <source>
        <dbReference type="EMBL" id="POW14883.1"/>
    </source>
</evidence>
<reference evidence="2 3" key="1">
    <citation type="submission" date="2017-12" db="EMBL/GenBank/DDBJ databases">
        <title>Gene loss provides genomic basis for host adaptation in cereal stripe rust fungi.</title>
        <authorList>
            <person name="Xia C."/>
        </authorList>
    </citation>
    <scope>NUCLEOTIDE SEQUENCE [LARGE SCALE GENOMIC DNA]</scope>
    <source>
        <strain evidence="2 3">93TX-2</strain>
    </source>
</reference>
<gene>
    <name evidence="2" type="ORF">PSHT_07294</name>
</gene>
<evidence type="ECO:0000313" key="3">
    <source>
        <dbReference type="Proteomes" id="UP000238274"/>
    </source>
</evidence>
<accession>A0A2S4VZD5</accession>
<sequence>MSSSGQNSATNPPLPPNQAPPLPPRNNPIRSRELDEFEYKAAIENRDLATMVKLNSKNYRDWQSRMIYFLKSRKIFDVCTKKQDDDPSPIVNTMQQVAMQHLAASVDDTIYNSIFADPTDLTPFKVWSLLLEN</sequence>
<evidence type="ECO:0000256" key="1">
    <source>
        <dbReference type="SAM" id="MobiDB-lite"/>
    </source>
</evidence>
<comment type="caution">
    <text evidence="2">The sequence shown here is derived from an EMBL/GenBank/DDBJ whole genome shotgun (WGS) entry which is preliminary data.</text>
</comment>
<organism evidence="2 3">
    <name type="scientific">Puccinia striiformis</name>
    <dbReference type="NCBI Taxonomy" id="27350"/>
    <lineage>
        <taxon>Eukaryota</taxon>
        <taxon>Fungi</taxon>
        <taxon>Dikarya</taxon>
        <taxon>Basidiomycota</taxon>
        <taxon>Pucciniomycotina</taxon>
        <taxon>Pucciniomycetes</taxon>
        <taxon>Pucciniales</taxon>
        <taxon>Pucciniaceae</taxon>
        <taxon>Puccinia</taxon>
    </lineage>
</organism>
<feature type="compositionally biased region" description="Polar residues" evidence="1">
    <location>
        <begin position="1"/>
        <end position="10"/>
    </location>
</feature>
<keyword evidence="3" id="KW-1185">Reference proteome</keyword>
<protein>
    <recommendedName>
        <fullName evidence="4">Retrotransposon Copia-like N-terminal domain-containing protein</fullName>
    </recommendedName>
</protein>
<feature type="region of interest" description="Disordered" evidence="1">
    <location>
        <begin position="1"/>
        <end position="31"/>
    </location>
</feature>
<dbReference type="OrthoDB" id="2513437at2759"/>
<feature type="compositionally biased region" description="Pro residues" evidence="1">
    <location>
        <begin position="12"/>
        <end position="26"/>
    </location>
</feature>